<dbReference type="InterPro" id="IPR036097">
    <property type="entry name" value="HisK_dim/P_sf"/>
</dbReference>
<dbReference type="EC" id="2.7.13.3" evidence="2"/>
<feature type="domain" description="Response regulatory" evidence="11">
    <location>
        <begin position="136"/>
        <end position="249"/>
    </location>
</feature>
<keyword evidence="5" id="KW-0547">Nucleotide-binding</keyword>
<dbReference type="InterPro" id="IPR013767">
    <property type="entry name" value="PAS_fold"/>
</dbReference>
<evidence type="ECO:0000256" key="1">
    <source>
        <dbReference type="ARBA" id="ARBA00000085"/>
    </source>
</evidence>
<dbReference type="CDD" id="cd00082">
    <property type="entry name" value="HisKA"/>
    <property type="match status" value="1"/>
</dbReference>
<sequence>MSISQPHILLITDDSNDRQRLHILLDPLGGRISVATSGTDAINIFQSDVVDLVITDINIGSFDVWRLTRIIRSGIYPSSKETPIIIVTHTWCERITEITAREFGVNQLLPFDDCHKLPDIVKLLLKSPSTGLKKHRLLVIEDHLDNARLVQKMLQNRFDVELAADGETGLAAWKERQHELVLLDIMLPRMSGSEVLKEFVVLNPALPVVIMTAHATMELARDLMLSGAADFITKPFRAEEIRKVCDLAVRRDDYLVSNAQFADHMDNLQQLQNLLGNIIDSMPSVLIGVDAQEKVMLWNKDAEHVSGLSARDTKGKLLTEVWPECCVIEDIRIAMKGGGVQHRRKVPCHWEDSFRFFNITIYPVQNEEFCRAIIRIDDVTEQLLFEKRIVQSEKMVSLGQLSAGVAHEINNPLAAIVQNTQAVKNRLSADVEPNQRVAEALNLDFSMLRQYLEQRGILRQLDVIQESGIRTAKLLENMLSFTHEGSSQKYPHNLADLLERAIDLATAHFSLQRKFDFRQVEIMRDYAPGLSFVKCDPAQIQQVFYNLLLNGADVMEEKYRLQESSSETPSYQPRFLVRVLDKENFVRVEIEDNGPGMTEVAQKHIFEPFFATKDSGSGLGLSISYFIVTKNHDGHIGVESKLGVGTTFYVELPKI</sequence>
<evidence type="ECO:0000259" key="10">
    <source>
        <dbReference type="PROSITE" id="PS50109"/>
    </source>
</evidence>
<feature type="domain" description="Response regulatory" evidence="11">
    <location>
        <begin position="7"/>
        <end position="132"/>
    </location>
</feature>
<dbReference type="GO" id="GO:0000155">
    <property type="term" value="F:phosphorelay sensor kinase activity"/>
    <property type="evidence" value="ECO:0007669"/>
    <property type="project" value="InterPro"/>
</dbReference>
<dbReference type="InterPro" id="IPR000014">
    <property type="entry name" value="PAS"/>
</dbReference>
<dbReference type="EMBL" id="FNQN01000003">
    <property type="protein sequence ID" value="SEA11588.1"/>
    <property type="molecule type" value="Genomic_DNA"/>
</dbReference>
<dbReference type="Gene3D" id="3.30.565.10">
    <property type="entry name" value="Histidine kinase-like ATPase, C-terminal domain"/>
    <property type="match status" value="1"/>
</dbReference>
<dbReference type="SMART" id="SM00448">
    <property type="entry name" value="REC"/>
    <property type="match status" value="2"/>
</dbReference>
<dbReference type="PROSITE" id="PS50109">
    <property type="entry name" value="HIS_KIN"/>
    <property type="match status" value="1"/>
</dbReference>
<dbReference type="InterPro" id="IPR003661">
    <property type="entry name" value="HisK_dim/P_dom"/>
</dbReference>
<evidence type="ECO:0000256" key="2">
    <source>
        <dbReference type="ARBA" id="ARBA00012438"/>
    </source>
</evidence>
<dbReference type="Gene3D" id="1.10.287.130">
    <property type="match status" value="1"/>
</dbReference>
<dbReference type="OrthoDB" id="9779002at2"/>
<feature type="domain" description="Histidine kinase" evidence="10">
    <location>
        <begin position="404"/>
        <end position="655"/>
    </location>
</feature>
<dbReference type="CDD" id="cd00156">
    <property type="entry name" value="REC"/>
    <property type="match status" value="2"/>
</dbReference>
<dbReference type="PRINTS" id="PR00344">
    <property type="entry name" value="BCTRLSENSOR"/>
</dbReference>
<dbReference type="SUPFAM" id="SSF47384">
    <property type="entry name" value="Homodimeric domain of signal transducing histidine kinase"/>
    <property type="match status" value="1"/>
</dbReference>
<feature type="domain" description="PAS" evidence="12">
    <location>
        <begin position="271"/>
        <end position="316"/>
    </location>
</feature>
<evidence type="ECO:0000256" key="3">
    <source>
        <dbReference type="ARBA" id="ARBA00022553"/>
    </source>
</evidence>
<dbReference type="Gene3D" id="3.40.50.2300">
    <property type="match status" value="2"/>
</dbReference>
<dbReference type="Gene3D" id="3.30.450.20">
    <property type="entry name" value="PAS domain"/>
    <property type="match status" value="1"/>
</dbReference>
<accession>A0A1H3YKT8</accession>
<evidence type="ECO:0000313" key="13">
    <source>
        <dbReference type="EMBL" id="SEA11588.1"/>
    </source>
</evidence>
<keyword evidence="4" id="KW-0808">Transferase</keyword>
<dbReference type="SMART" id="SM00387">
    <property type="entry name" value="HATPase_c"/>
    <property type="match status" value="1"/>
</dbReference>
<protein>
    <recommendedName>
        <fullName evidence="2">histidine kinase</fullName>
        <ecNumber evidence="2">2.7.13.3</ecNumber>
    </recommendedName>
</protein>
<dbReference type="PANTHER" id="PTHR43065:SF10">
    <property type="entry name" value="PEROXIDE STRESS-ACTIVATED HISTIDINE KINASE MAK3"/>
    <property type="match status" value="1"/>
</dbReference>
<evidence type="ECO:0000256" key="6">
    <source>
        <dbReference type="ARBA" id="ARBA00022777"/>
    </source>
</evidence>
<dbReference type="SUPFAM" id="SSF55785">
    <property type="entry name" value="PYP-like sensor domain (PAS domain)"/>
    <property type="match status" value="1"/>
</dbReference>
<comment type="catalytic activity">
    <reaction evidence="1">
        <text>ATP + protein L-histidine = ADP + protein N-phospho-L-histidine.</text>
        <dbReference type="EC" id="2.7.13.3"/>
    </reaction>
</comment>
<dbReference type="Pfam" id="PF02518">
    <property type="entry name" value="HATPase_c"/>
    <property type="match status" value="1"/>
</dbReference>
<name>A0A1H3YKT8_9BACT</name>
<dbReference type="PROSITE" id="PS50112">
    <property type="entry name" value="PAS"/>
    <property type="match status" value="1"/>
</dbReference>
<keyword evidence="8" id="KW-0902">Two-component regulatory system</keyword>
<organism evidence="13 14">
    <name type="scientific">Desulfuromusa kysingii</name>
    <dbReference type="NCBI Taxonomy" id="37625"/>
    <lineage>
        <taxon>Bacteria</taxon>
        <taxon>Pseudomonadati</taxon>
        <taxon>Thermodesulfobacteriota</taxon>
        <taxon>Desulfuromonadia</taxon>
        <taxon>Desulfuromonadales</taxon>
        <taxon>Geopsychrobacteraceae</taxon>
        <taxon>Desulfuromusa</taxon>
    </lineage>
</organism>
<proteinExistence type="predicted"/>
<dbReference type="AlphaFoldDB" id="A0A1H3YKT8"/>
<evidence type="ECO:0000256" key="8">
    <source>
        <dbReference type="ARBA" id="ARBA00023012"/>
    </source>
</evidence>
<evidence type="ECO:0000256" key="9">
    <source>
        <dbReference type="PROSITE-ProRule" id="PRU00169"/>
    </source>
</evidence>
<evidence type="ECO:0000256" key="4">
    <source>
        <dbReference type="ARBA" id="ARBA00022679"/>
    </source>
</evidence>
<dbReference type="PROSITE" id="PS50110">
    <property type="entry name" value="RESPONSE_REGULATORY"/>
    <property type="match status" value="2"/>
</dbReference>
<dbReference type="SUPFAM" id="SSF55874">
    <property type="entry name" value="ATPase domain of HSP90 chaperone/DNA topoisomerase II/histidine kinase"/>
    <property type="match status" value="1"/>
</dbReference>
<dbReference type="InterPro" id="IPR036890">
    <property type="entry name" value="HATPase_C_sf"/>
</dbReference>
<dbReference type="STRING" id="37625.SAMN05660420_01263"/>
<dbReference type="InterPro" id="IPR004358">
    <property type="entry name" value="Sig_transdc_His_kin-like_C"/>
</dbReference>
<feature type="modified residue" description="4-aspartylphosphate" evidence="9">
    <location>
        <position position="56"/>
    </location>
</feature>
<evidence type="ECO:0000259" key="12">
    <source>
        <dbReference type="PROSITE" id="PS50112"/>
    </source>
</evidence>
<dbReference type="GO" id="GO:0006355">
    <property type="term" value="P:regulation of DNA-templated transcription"/>
    <property type="evidence" value="ECO:0007669"/>
    <property type="project" value="InterPro"/>
</dbReference>
<evidence type="ECO:0000313" key="14">
    <source>
        <dbReference type="Proteomes" id="UP000199409"/>
    </source>
</evidence>
<keyword evidence="7" id="KW-0067">ATP-binding</keyword>
<dbReference type="GO" id="GO:0005524">
    <property type="term" value="F:ATP binding"/>
    <property type="evidence" value="ECO:0007669"/>
    <property type="project" value="UniProtKB-KW"/>
</dbReference>
<gene>
    <name evidence="13" type="ORF">SAMN05660420_01263</name>
</gene>
<keyword evidence="3 9" id="KW-0597">Phosphoprotein</keyword>
<evidence type="ECO:0000256" key="5">
    <source>
        <dbReference type="ARBA" id="ARBA00022741"/>
    </source>
</evidence>
<evidence type="ECO:0000256" key="7">
    <source>
        <dbReference type="ARBA" id="ARBA00022840"/>
    </source>
</evidence>
<dbReference type="InterPro" id="IPR003594">
    <property type="entry name" value="HATPase_dom"/>
</dbReference>
<dbReference type="InterPro" id="IPR001789">
    <property type="entry name" value="Sig_transdc_resp-reg_receiver"/>
</dbReference>
<feature type="modified residue" description="4-aspartylphosphate" evidence="9">
    <location>
        <position position="184"/>
    </location>
</feature>
<dbReference type="SMART" id="SM00388">
    <property type="entry name" value="HisKA"/>
    <property type="match status" value="1"/>
</dbReference>
<keyword evidence="6 13" id="KW-0418">Kinase</keyword>
<dbReference type="Pfam" id="PF00072">
    <property type="entry name" value="Response_reg"/>
    <property type="match status" value="2"/>
</dbReference>
<dbReference type="InterPro" id="IPR035965">
    <property type="entry name" value="PAS-like_dom_sf"/>
</dbReference>
<dbReference type="InterPro" id="IPR011006">
    <property type="entry name" value="CheY-like_superfamily"/>
</dbReference>
<dbReference type="Pfam" id="PF00989">
    <property type="entry name" value="PAS"/>
    <property type="match status" value="1"/>
</dbReference>
<reference evidence="13 14" key="1">
    <citation type="submission" date="2016-10" db="EMBL/GenBank/DDBJ databases">
        <authorList>
            <person name="de Groot N.N."/>
        </authorList>
    </citation>
    <scope>NUCLEOTIDE SEQUENCE [LARGE SCALE GENOMIC DNA]</scope>
    <source>
        <strain evidence="13 14">DSM 7343</strain>
    </source>
</reference>
<dbReference type="InterPro" id="IPR005467">
    <property type="entry name" value="His_kinase_dom"/>
</dbReference>
<dbReference type="PANTHER" id="PTHR43065">
    <property type="entry name" value="SENSOR HISTIDINE KINASE"/>
    <property type="match status" value="1"/>
</dbReference>
<keyword evidence="14" id="KW-1185">Reference proteome</keyword>
<dbReference type="Proteomes" id="UP000199409">
    <property type="component" value="Unassembled WGS sequence"/>
</dbReference>
<evidence type="ECO:0000259" key="11">
    <source>
        <dbReference type="PROSITE" id="PS50110"/>
    </source>
</evidence>
<dbReference type="SUPFAM" id="SSF52172">
    <property type="entry name" value="CheY-like"/>
    <property type="match status" value="2"/>
</dbReference>
<dbReference type="RefSeq" id="WP_092345849.1">
    <property type="nucleotide sequence ID" value="NZ_FNQN01000003.1"/>
</dbReference>